<dbReference type="Gene3D" id="3.40.50.1820">
    <property type="entry name" value="alpha/beta hydrolase"/>
    <property type="match status" value="1"/>
</dbReference>
<dbReference type="GO" id="GO:0003824">
    <property type="term" value="F:catalytic activity"/>
    <property type="evidence" value="ECO:0007669"/>
    <property type="project" value="UniProtKB-ARBA"/>
</dbReference>
<dbReference type="AlphaFoldDB" id="A0A7W3JA01"/>
<protein>
    <submittedName>
        <fullName evidence="2">Pimeloyl-ACP methyl ester carboxylesterase</fullName>
    </submittedName>
</protein>
<feature type="domain" description="AB hydrolase-1" evidence="1">
    <location>
        <begin position="17"/>
        <end position="250"/>
    </location>
</feature>
<name>A0A7W3JA01_9MICO</name>
<dbReference type="PANTHER" id="PTHR43798">
    <property type="entry name" value="MONOACYLGLYCEROL LIPASE"/>
    <property type="match status" value="1"/>
</dbReference>
<dbReference type="InterPro" id="IPR000073">
    <property type="entry name" value="AB_hydrolase_1"/>
</dbReference>
<evidence type="ECO:0000259" key="1">
    <source>
        <dbReference type="Pfam" id="PF12697"/>
    </source>
</evidence>
<evidence type="ECO:0000313" key="3">
    <source>
        <dbReference type="Proteomes" id="UP000540568"/>
    </source>
</evidence>
<reference evidence="2 3" key="1">
    <citation type="submission" date="2020-07" db="EMBL/GenBank/DDBJ databases">
        <title>Sequencing the genomes of 1000 actinobacteria strains.</title>
        <authorList>
            <person name="Klenk H.-P."/>
        </authorList>
    </citation>
    <scope>NUCLEOTIDE SEQUENCE [LARGE SCALE GENOMIC DNA]</scope>
    <source>
        <strain evidence="2 3">DSM 44121</strain>
    </source>
</reference>
<keyword evidence="3" id="KW-1185">Reference proteome</keyword>
<gene>
    <name evidence="2" type="ORF">FHX71_002960</name>
</gene>
<sequence length="266" mass="28075">MTALWWTETGPSDAPVVLLLHGGGVGAWMWRDQVEALRDRYRVITPDLPGHDHSAGVPFPSDGGSPAPGEIVADLAELLREVAPGAASDTTGATVVGFSFGAQLTVALAAAHPDLVARAVVVSALTEPLPMPGLSAGLSASLVRAAAPLGGQRWFARLQAKALYVDDAMFDDYLRTARSLSAADLVSMTTANAAFRIPEAWADFPGRALLLAGGAEPRALVRGMRDLHDRLPGSELEILAGAGHGLPLQHTPWFNQRLLGWLDEQN</sequence>
<dbReference type="InterPro" id="IPR029058">
    <property type="entry name" value="AB_hydrolase_fold"/>
</dbReference>
<evidence type="ECO:0000313" key="2">
    <source>
        <dbReference type="EMBL" id="MBA8809018.1"/>
    </source>
</evidence>
<dbReference type="RefSeq" id="WP_312877054.1">
    <property type="nucleotide sequence ID" value="NZ_BAAATF010000003.1"/>
</dbReference>
<comment type="caution">
    <text evidence="2">The sequence shown here is derived from an EMBL/GenBank/DDBJ whole genome shotgun (WGS) entry which is preliminary data.</text>
</comment>
<dbReference type="SUPFAM" id="SSF53474">
    <property type="entry name" value="alpha/beta-Hydrolases"/>
    <property type="match status" value="1"/>
</dbReference>
<dbReference type="EMBL" id="JACGWV010000001">
    <property type="protein sequence ID" value="MBA8809018.1"/>
    <property type="molecule type" value="Genomic_DNA"/>
</dbReference>
<accession>A0A7W3JA01</accession>
<organism evidence="2 3">
    <name type="scientific">Promicromonospora sukumoe</name>
    <dbReference type="NCBI Taxonomy" id="88382"/>
    <lineage>
        <taxon>Bacteria</taxon>
        <taxon>Bacillati</taxon>
        <taxon>Actinomycetota</taxon>
        <taxon>Actinomycetes</taxon>
        <taxon>Micrococcales</taxon>
        <taxon>Promicromonosporaceae</taxon>
        <taxon>Promicromonospora</taxon>
    </lineage>
</organism>
<dbReference type="InterPro" id="IPR050266">
    <property type="entry name" value="AB_hydrolase_sf"/>
</dbReference>
<dbReference type="Pfam" id="PF12697">
    <property type="entry name" value="Abhydrolase_6"/>
    <property type="match status" value="1"/>
</dbReference>
<proteinExistence type="predicted"/>
<dbReference type="Proteomes" id="UP000540568">
    <property type="component" value="Unassembled WGS sequence"/>
</dbReference>